<comment type="cofactor">
    <cofactor evidence="1">
        <name>Zn(2+)</name>
        <dbReference type="ChEBI" id="CHEBI:29105"/>
    </cofactor>
</comment>
<accession>A0A6N8F9C6</accession>
<keyword evidence="12" id="KW-1185">Reference proteome</keyword>
<keyword evidence="5" id="KW-0378">Hydrolase</keyword>
<dbReference type="AlphaFoldDB" id="A0A6N8F9C6"/>
<dbReference type="InterPro" id="IPR000718">
    <property type="entry name" value="Peptidase_M13"/>
</dbReference>
<dbReference type="InterPro" id="IPR024079">
    <property type="entry name" value="MetalloPept_cat_dom_sf"/>
</dbReference>
<evidence type="ECO:0000256" key="4">
    <source>
        <dbReference type="ARBA" id="ARBA00022723"/>
    </source>
</evidence>
<evidence type="ECO:0000256" key="8">
    <source>
        <dbReference type="SAM" id="SignalP"/>
    </source>
</evidence>
<dbReference type="RefSeq" id="WP_155696231.1">
    <property type="nucleotide sequence ID" value="NZ_WOCD01000005.1"/>
</dbReference>
<protein>
    <recommendedName>
        <fullName evidence="13">Peptidase M13</fullName>
    </recommendedName>
</protein>
<dbReference type="InterPro" id="IPR042089">
    <property type="entry name" value="Peptidase_M13_dom_2"/>
</dbReference>
<dbReference type="Gene3D" id="3.40.390.10">
    <property type="entry name" value="Collagenase (Catalytic Domain)"/>
    <property type="match status" value="1"/>
</dbReference>
<feature type="domain" description="Peptidase M13 C-terminal" evidence="9">
    <location>
        <begin position="488"/>
        <end position="689"/>
    </location>
</feature>
<dbReference type="EMBL" id="WOCD01000005">
    <property type="protein sequence ID" value="MUH73033.1"/>
    <property type="molecule type" value="Genomic_DNA"/>
</dbReference>
<dbReference type="Pfam" id="PF01431">
    <property type="entry name" value="Peptidase_M13"/>
    <property type="match status" value="1"/>
</dbReference>
<dbReference type="InterPro" id="IPR008753">
    <property type="entry name" value="Peptidase_M13_N"/>
</dbReference>
<evidence type="ECO:0000256" key="3">
    <source>
        <dbReference type="ARBA" id="ARBA00022670"/>
    </source>
</evidence>
<dbReference type="GO" id="GO:0016485">
    <property type="term" value="P:protein processing"/>
    <property type="evidence" value="ECO:0007669"/>
    <property type="project" value="TreeGrafter"/>
</dbReference>
<feature type="signal peptide" evidence="8">
    <location>
        <begin position="1"/>
        <end position="22"/>
    </location>
</feature>
<comment type="caution">
    <text evidence="11">The sequence shown here is derived from an EMBL/GenBank/DDBJ whole genome shotgun (WGS) entry which is preliminary data.</text>
</comment>
<comment type="similarity">
    <text evidence="2">Belongs to the peptidase M13 family.</text>
</comment>
<evidence type="ECO:0000313" key="11">
    <source>
        <dbReference type="EMBL" id="MUH73033.1"/>
    </source>
</evidence>
<dbReference type="Gene3D" id="1.10.1380.10">
    <property type="entry name" value="Neutral endopeptidase , domain2"/>
    <property type="match status" value="1"/>
</dbReference>
<dbReference type="CDD" id="cd08662">
    <property type="entry name" value="M13"/>
    <property type="match status" value="1"/>
</dbReference>
<reference evidence="11 12" key="1">
    <citation type="submission" date="2019-11" db="EMBL/GenBank/DDBJ databases">
        <title>P. haliotis isolates from Z. marina roots.</title>
        <authorList>
            <person name="Cohen M."/>
            <person name="Jospin G."/>
            <person name="Eisen J.A."/>
            <person name="Coil D.A."/>
        </authorList>
    </citation>
    <scope>NUCLEOTIDE SEQUENCE [LARGE SCALE GENOMIC DNA]</scope>
    <source>
        <strain evidence="11 12">UCD-MCMsp1aY</strain>
    </source>
</reference>
<evidence type="ECO:0000256" key="2">
    <source>
        <dbReference type="ARBA" id="ARBA00007357"/>
    </source>
</evidence>
<dbReference type="Proteomes" id="UP000439994">
    <property type="component" value="Unassembled WGS sequence"/>
</dbReference>
<keyword evidence="8" id="KW-0732">Signal</keyword>
<dbReference type="OrthoDB" id="9775677at2"/>
<evidence type="ECO:0000256" key="7">
    <source>
        <dbReference type="ARBA" id="ARBA00023049"/>
    </source>
</evidence>
<sequence>MKKLTTVAAGVALALGAMSLTACSPKTEQASQEVKVEQQAEKQLTSGISLENMDTNAAPQEDFYVYTNGTWLKNQTIPADKSNYGSFTKLYDDAQKNLRLIIEEASSMKNAAVGSEEQKLGDFYNAFMDQEGANTKGVAPLKPLFDAIDSIKSHDDVAETFGKLYRKGVSGPLGGYVYNDAKKSDQYIFYVGQSGLGLPDRDYYFKEDEKSQANREAYVAYVGDMLEMAGVEDAKGAAERIMALETKLADKMWTRVESRDANKRYNKYSTAEFSEYMGDFAWDKYAAAMGLSAEELVASQNTYMKALGEMFKDIDVATWKEYMKLRTLSEYASQLSSDFEDRNFAFYGTTLRGIEEQQPRWKKAVSGANSILGEMLGKLYVEKHFKPEAKERMEQLVQNVIKGFEVGIKELEWMSEETKVAALEKLSKFTPKIGYPDKWTDYSALEIKAGDLVGNYIRASEFEIQKNLDKLGGPIDNTEWGMTPQTVNAYYSPVKNEIVFPAAILQPPFFNLDAEDAVNYGGIGAVIGHEIGHGFDDQGAKYDGDGNLRNWWTKADEENFQERGKLFSEQYSGFEALEGEFVNGDLTLGENIGDLGGLTIAFKAYKMSLNGKPSPVLDGFTGEQRVFLGWGQVWRRLYRDEELRTRLVTDPHSPSRYRVNGIVQNMPEFYEAFDVKPGNAHYLPEEKRVKIW</sequence>
<keyword evidence="4" id="KW-0479">Metal-binding</keyword>
<keyword evidence="3" id="KW-0645">Protease</keyword>
<evidence type="ECO:0000256" key="5">
    <source>
        <dbReference type="ARBA" id="ARBA00022801"/>
    </source>
</evidence>
<dbReference type="GO" id="GO:0046872">
    <property type="term" value="F:metal ion binding"/>
    <property type="evidence" value="ECO:0007669"/>
    <property type="project" value="UniProtKB-KW"/>
</dbReference>
<name>A0A6N8F9C6_9GAMM</name>
<dbReference type="PRINTS" id="PR00786">
    <property type="entry name" value="NEPRILYSIN"/>
</dbReference>
<dbReference type="PROSITE" id="PS51257">
    <property type="entry name" value="PROKAR_LIPOPROTEIN"/>
    <property type="match status" value="1"/>
</dbReference>
<evidence type="ECO:0008006" key="13">
    <source>
        <dbReference type="Google" id="ProtNLM"/>
    </source>
</evidence>
<evidence type="ECO:0000256" key="1">
    <source>
        <dbReference type="ARBA" id="ARBA00001947"/>
    </source>
</evidence>
<dbReference type="PANTHER" id="PTHR11733">
    <property type="entry name" value="ZINC METALLOPROTEASE FAMILY M13 NEPRILYSIN-RELATED"/>
    <property type="match status" value="1"/>
</dbReference>
<evidence type="ECO:0000259" key="10">
    <source>
        <dbReference type="Pfam" id="PF05649"/>
    </source>
</evidence>
<evidence type="ECO:0000256" key="6">
    <source>
        <dbReference type="ARBA" id="ARBA00022833"/>
    </source>
</evidence>
<feature type="domain" description="Peptidase M13 N-terminal" evidence="10">
    <location>
        <begin position="59"/>
        <end position="436"/>
    </location>
</feature>
<dbReference type="InterPro" id="IPR018497">
    <property type="entry name" value="Peptidase_M13_C"/>
</dbReference>
<dbReference type="GO" id="GO:0005886">
    <property type="term" value="C:plasma membrane"/>
    <property type="evidence" value="ECO:0007669"/>
    <property type="project" value="TreeGrafter"/>
</dbReference>
<proteinExistence type="inferred from homology"/>
<organism evidence="11 12">
    <name type="scientific">Psychrosphaera haliotis</name>
    <dbReference type="NCBI Taxonomy" id="555083"/>
    <lineage>
        <taxon>Bacteria</taxon>
        <taxon>Pseudomonadati</taxon>
        <taxon>Pseudomonadota</taxon>
        <taxon>Gammaproteobacteria</taxon>
        <taxon>Alteromonadales</taxon>
        <taxon>Pseudoalteromonadaceae</taxon>
        <taxon>Psychrosphaera</taxon>
    </lineage>
</organism>
<evidence type="ECO:0000259" key="9">
    <source>
        <dbReference type="Pfam" id="PF01431"/>
    </source>
</evidence>
<evidence type="ECO:0000313" key="12">
    <source>
        <dbReference type="Proteomes" id="UP000439994"/>
    </source>
</evidence>
<dbReference type="PROSITE" id="PS51885">
    <property type="entry name" value="NEPRILYSIN"/>
    <property type="match status" value="1"/>
</dbReference>
<dbReference type="SUPFAM" id="SSF55486">
    <property type="entry name" value="Metalloproteases ('zincins'), catalytic domain"/>
    <property type="match status" value="1"/>
</dbReference>
<dbReference type="Pfam" id="PF05649">
    <property type="entry name" value="Peptidase_M13_N"/>
    <property type="match status" value="1"/>
</dbReference>
<gene>
    <name evidence="11" type="ORF">GNP35_11390</name>
</gene>
<keyword evidence="7" id="KW-0482">Metalloprotease</keyword>
<dbReference type="PANTHER" id="PTHR11733:SF167">
    <property type="entry name" value="FI17812P1-RELATED"/>
    <property type="match status" value="1"/>
</dbReference>
<dbReference type="GO" id="GO:0004222">
    <property type="term" value="F:metalloendopeptidase activity"/>
    <property type="evidence" value="ECO:0007669"/>
    <property type="project" value="InterPro"/>
</dbReference>
<keyword evidence="6" id="KW-0862">Zinc</keyword>
<feature type="chain" id="PRO_5026709772" description="Peptidase M13" evidence="8">
    <location>
        <begin position="23"/>
        <end position="692"/>
    </location>
</feature>